<proteinExistence type="predicted"/>
<organism evidence="1 2">
    <name type="scientific">Irpex rosettiformis</name>
    <dbReference type="NCBI Taxonomy" id="378272"/>
    <lineage>
        <taxon>Eukaryota</taxon>
        <taxon>Fungi</taxon>
        <taxon>Dikarya</taxon>
        <taxon>Basidiomycota</taxon>
        <taxon>Agaricomycotina</taxon>
        <taxon>Agaricomycetes</taxon>
        <taxon>Polyporales</taxon>
        <taxon>Irpicaceae</taxon>
        <taxon>Irpex</taxon>
    </lineage>
</organism>
<accession>A0ACB8TU42</accession>
<name>A0ACB8TU42_9APHY</name>
<dbReference type="EMBL" id="MU274931">
    <property type="protein sequence ID" value="KAI0085394.1"/>
    <property type="molecule type" value="Genomic_DNA"/>
</dbReference>
<protein>
    <submittedName>
        <fullName evidence="1">P-loop containing nucleoside triphosphate hydrolase protein</fullName>
    </submittedName>
</protein>
<evidence type="ECO:0000313" key="1">
    <source>
        <dbReference type="EMBL" id="KAI0085394.1"/>
    </source>
</evidence>
<sequence length="436" mass="49503">MRTLRDVFKLQSFRKNQLEAITAFMAGHDAFILMPTGGGKSLCFQLPAVCKNQANNSVTVVVGPLLALMQDQVTALEAKGLDIVSFSKDNTNQESNVIHARLNHHSKKPCMLYVTPEKLEHSNKLKNDLRKLHQLGQLGGIVIDEAHCISTWGRSFRDSYTKLDWMREEFPGVPFMALTATANKQAVEDIITKLGIPGCKRFTMSFNRKNLFYEVRAKKNDNVTTSEIMNFIQEKYPNGSGIVYLNNKAKCDKTAELFRKHGFRAASYHADMTRETKLMLQNKWQSGEIQVIIATIAFGMGIDKPDVRFVIHFGLPNSLSEYYQETGRAGRDGKPSHCRLYFAWRDADWKIKCARDEAKDEADKEDAIENVLRVFGYCQNTVDCRRVQVLSYFDENFDKADCSANCDNCQDTSEVTYEDLTISTYKLLELALCQGE</sequence>
<dbReference type="Proteomes" id="UP001055072">
    <property type="component" value="Unassembled WGS sequence"/>
</dbReference>
<reference evidence="1" key="1">
    <citation type="journal article" date="2021" name="Environ. Microbiol.">
        <title>Gene family expansions and transcriptome signatures uncover fungal adaptations to wood decay.</title>
        <authorList>
            <person name="Hage H."/>
            <person name="Miyauchi S."/>
            <person name="Viragh M."/>
            <person name="Drula E."/>
            <person name="Min B."/>
            <person name="Chaduli D."/>
            <person name="Navarro D."/>
            <person name="Favel A."/>
            <person name="Norest M."/>
            <person name="Lesage-Meessen L."/>
            <person name="Balint B."/>
            <person name="Merenyi Z."/>
            <person name="de Eugenio L."/>
            <person name="Morin E."/>
            <person name="Martinez A.T."/>
            <person name="Baldrian P."/>
            <person name="Stursova M."/>
            <person name="Martinez M.J."/>
            <person name="Novotny C."/>
            <person name="Magnuson J.K."/>
            <person name="Spatafora J.W."/>
            <person name="Maurice S."/>
            <person name="Pangilinan J."/>
            <person name="Andreopoulos W."/>
            <person name="LaButti K."/>
            <person name="Hundley H."/>
            <person name="Na H."/>
            <person name="Kuo A."/>
            <person name="Barry K."/>
            <person name="Lipzen A."/>
            <person name="Henrissat B."/>
            <person name="Riley R."/>
            <person name="Ahrendt S."/>
            <person name="Nagy L.G."/>
            <person name="Grigoriev I.V."/>
            <person name="Martin F."/>
            <person name="Rosso M.N."/>
        </authorList>
    </citation>
    <scope>NUCLEOTIDE SEQUENCE</scope>
    <source>
        <strain evidence="1">CBS 384.51</strain>
    </source>
</reference>
<keyword evidence="2" id="KW-1185">Reference proteome</keyword>
<comment type="caution">
    <text evidence="1">The sequence shown here is derived from an EMBL/GenBank/DDBJ whole genome shotgun (WGS) entry which is preliminary data.</text>
</comment>
<keyword evidence="1" id="KW-0378">Hydrolase</keyword>
<gene>
    <name evidence="1" type="ORF">BDY19DRAFT_987055</name>
</gene>
<evidence type="ECO:0000313" key="2">
    <source>
        <dbReference type="Proteomes" id="UP001055072"/>
    </source>
</evidence>